<organism evidence="1 2">
    <name type="scientific">Angiostrongylus cantonensis</name>
    <name type="common">Rat lungworm</name>
    <dbReference type="NCBI Taxonomy" id="6313"/>
    <lineage>
        <taxon>Eukaryota</taxon>
        <taxon>Metazoa</taxon>
        <taxon>Ecdysozoa</taxon>
        <taxon>Nematoda</taxon>
        <taxon>Chromadorea</taxon>
        <taxon>Rhabditida</taxon>
        <taxon>Rhabditina</taxon>
        <taxon>Rhabditomorpha</taxon>
        <taxon>Strongyloidea</taxon>
        <taxon>Metastrongylidae</taxon>
        <taxon>Angiostrongylus</taxon>
    </lineage>
</organism>
<dbReference type="InterPro" id="IPR036691">
    <property type="entry name" value="Endo/exonu/phosph_ase_sf"/>
</dbReference>
<accession>A0A0K0DLV7</accession>
<dbReference type="STRING" id="6313.A0A0K0DLV7"/>
<protein>
    <submittedName>
        <fullName evidence="2">Endo/exonuclease/phosphatase domain-containing protein</fullName>
    </submittedName>
</protein>
<proteinExistence type="predicted"/>
<dbReference type="Gene3D" id="3.60.10.10">
    <property type="entry name" value="Endonuclease/exonuclease/phosphatase"/>
    <property type="match status" value="1"/>
</dbReference>
<dbReference type="AlphaFoldDB" id="A0A0K0DLV7"/>
<dbReference type="WBParaSite" id="ACAC_0001261801-mRNA-1">
    <property type="protein sequence ID" value="ACAC_0001261801-mRNA-1"/>
    <property type="gene ID" value="ACAC_0001261801"/>
</dbReference>
<dbReference type="Proteomes" id="UP000035642">
    <property type="component" value="Unassembled WGS sequence"/>
</dbReference>
<evidence type="ECO:0000313" key="1">
    <source>
        <dbReference type="Proteomes" id="UP000035642"/>
    </source>
</evidence>
<reference evidence="2" key="2">
    <citation type="submission" date="2017-02" db="UniProtKB">
        <authorList>
            <consortium name="WormBaseParasite"/>
        </authorList>
    </citation>
    <scope>IDENTIFICATION</scope>
</reference>
<reference evidence="1" key="1">
    <citation type="submission" date="2012-09" db="EMBL/GenBank/DDBJ databases">
        <authorList>
            <person name="Martin A.A."/>
        </authorList>
    </citation>
    <scope>NUCLEOTIDE SEQUENCE</scope>
</reference>
<sequence>MAKIQYNLGSQGFNTSPDQLVGRPGEGLDAENTLLSDPHRGEDLDTSLQDSDLHALLAAADRIKLYLIALQETKIKKTDIRQLNNGTFVIRGEKVSSSNVGGAGFVVHPSIVHLVDSYEILSPRIAVLRLQLSHHKKTTIINYYSPTDAADEYEINAFYYQLEEVICNDKAYHKFVVGDLNARNGKTNESEYSIGNYGKKAGAGHGSLPTA</sequence>
<name>A0A0K0DLV7_ANGCA</name>
<dbReference type="SUPFAM" id="SSF56219">
    <property type="entry name" value="DNase I-like"/>
    <property type="match status" value="1"/>
</dbReference>
<keyword evidence="1" id="KW-1185">Reference proteome</keyword>
<evidence type="ECO:0000313" key="2">
    <source>
        <dbReference type="WBParaSite" id="ACAC_0001261801-mRNA-1"/>
    </source>
</evidence>